<organism evidence="4 5">
    <name type="scientific">Chaetoceros tenuissimus</name>
    <dbReference type="NCBI Taxonomy" id="426638"/>
    <lineage>
        <taxon>Eukaryota</taxon>
        <taxon>Sar</taxon>
        <taxon>Stramenopiles</taxon>
        <taxon>Ochrophyta</taxon>
        <taxon>Bacillariophyta</taxon>
        <taxon>Coscinodiscophyceae</taxon>
        <taxon>Chaetocerotophycidae</taxon>
        <taxon>Chaetocerotales</taxon>
        <taxon>Chaetocerotaceae</taxon>
        <taxon>Chaetoceros</taxon>
    </lineage>
</organism>
<evidence type="ECO:0000256" key="3">
    <source>
        <dbReference type="SAM" id="MobiDB-lite"/>
    </source>
</evidence>
<reference evidence="4 5" key="1">
    <citation type="journal article" date="2021" name="Sci. Rep.">
        <title>The genome of the diatom Chaetoceros tenuissimus carries an ancient integrated fragment of an extant virus.</title>
        <authorList>
            <person name="Hongo Y."/>
            <person name="Kimura K."/>
            <person name="Takaki Y."/>
            <person name="Yoshida Y."/>
            <person name="Baba S."/>
            <person name="Kobayashi G."/>
            <person name="Nagasaki K."/>
            <person name="Hano T."/>
            <person name="Tomaru Y."/>
        </authorList>
    </citation>
    <scope>NUCLEOTIDE SEQUENCE [LARGE SCALE GENOMIC DNA]</scope>
    <source>
        <strain evidence="4 5">NIES-3715</strain>
    </source>
</reference>
<feature type="region of interest" description="Disordered" evidence="3">
    <location>
        <begin position="103"/>
        <end position="136"/>
    </location>
</feature>
<keyword evidence="5" id="KW-1185">Reference proteome</keyword>
<name>A0AAD3H9K0_9STRA</name>
<dbReference type="HAMAP" id="MF_00545">
    <property type="entry name" value="Ribosomal_eS24"/>
    <property type="match status" value="1"/>
</dbReference>
<evidence type="ECO:0008006" key="6">
    <source>
        <dbReference type="Google" id="ProtNLM"/>
    </source>
</evidence>
<comment type="caution">
    <text evidence="4">The sequence shown here is derived from an EMBL/GenBank/DDBJ whole genome shotgun (WGS) entry which is preliminary data.</text>
</comment>
<dbReference type="GO" id="GO:0005840">
    <property type="term" value="C:ribosome"/>
    <property type="evidence" value="ECO:0007669"/>
    <property type="project" value="UniProtKB-KW"/>
</dbReference>
<evidence type="ECO:0000256" key="2">
    <source>
        <dbReference type="ARBA" id="ARBA00023274"/>
    </source>
</evidence>
<dbReference type="GO" id="GO:0006412">
    <property type="term" value="P:translation"/>
    <property type="evidence" value="ECO:0007669"/>
    <property type="project" value="InterPro"/>
</dbReference>
<dbReference type="PANTHER" id="PTHR10496">
    <property type="entry name" value="40S RIBOSOMAL PROTEIN S24"/>
    <property type="match status" value="1"/>
</dbReference>
<dbReference type="SUPFAM" id="SSF54189">
    <property type="entry name" value="Ribosomal proteins S24e, L23 and L15e"/>
    <property type="match status" value="1"/>
</dbReference>
<proteinExistence type="inferred from homology"/>
<dbReference type="EMBL" id="BLLK01000047">
    <property type="protein sequence ID" value="GFH54993.1"/>
    <property type="molecule type" value="Genomic_DNA"/>
</dbReference>
<dbReference type="GO" id="GO:0003735">
    <property type="term" value="F:structural constituent of ribosome"/>
    <property type="evidence" value="ECO:0007669"/>
    <property type="project" value="InterPro"/>
</dbReference>
<dbReference type="InterPro" id="IPR053709">
    <property type="entry name" value="eRP_eS24_sf"/>
</dbReference>
<feature type="compositionally biased region" description="Basic residues" evidence="3">
    <location>
        <begin position="113"/>
        <end position="136"/>
    </location>
</feature>
<evidence type="ECO:0000256" key="1">
    <source>
        <dbReference type="ARBA" id="ARBA00022980"/>
    </source>
</evidence>
<dbReference type="Proteomes" id="UP001054902">
    <property type="component" value="Unassembled WGS sequence"/>
</dbReference>
<evidence type="ECO:0000313" key="5">
    <source>
        <dbReference type="Proteomes" id="UP001054902"/>
    </source>
</evidence>
<keyword evidence="1" id="KW-0689">Ribosomal protein</keyword>
<accession>A0AAD3H9K0</accession>
<dbReference type="AlphaFoldDB" id="A0AAD3H9K0"/>
<keyword evidence="2" id="KW-0687">Ribonucleoprotein</keyword>
<gene>
    <name evidence="4" type="ORF">CTEN210_11469</name>
</gene>
<feature type="compositionally biased region" description="Basic and acidic residues" evidence="3">
    <location>
        <begin position="103"/>
        <end position="112"/>
    </location>
</feature>
<dbReference type="GO" id="GO:1990904">
    <property type="term" value="C:ribonucleoprotein complex"/>
    <property type="evidence" value="ECO:0007669"/>
    <property type="project" value="UniProtKB-KW"/>
</dbReference>
<dbReference type="InterPro" id="IPR001976">
    <property type="entry name" value="Ribosomal_eS24"/>
</dbReference>
<evidence type="ECO:0000313" key="4">
    <source>
        <dbReference type="EMBL" id="GFH54993.1"/>
    </source>
</evidence>
<dbReference type="Gene3D" id="3.30.70.3370">
    <property type="match status" value="1"/>
</dbReference>
<protein>
    <recommendedName>
        <fullName evidence="6">40S ribosomal protein S24</fullName>
    </recommendedName>
</protein>
<sequence>MSEAVTVKTRKFKRNPLLSRRQMVIDIVHPGRANVAKSELQEVIGQMHKADPKLVIVFGCRTKFGGGKSTGFCLIYDNEESCLKFEPKYRLVRNGMFEKAEKSRKAIKEAKNKGKKIRGTGRSIAKHKAKRAAQAD</sequence>
<dbReference type="Pfam" id="PF01282">
    <property type="entry name" value="Ribosomal_S24e"/>
    <property type="match status" value="1"/>
</dbReference>
<dbReference type="InterPro" id="IPR012678">
    <property type="entry name" value="Ribosomal_uL23/eL15/eS24_sf"/>
</dbReference>